<organism evidence="1 2">
    <name type="scientific">Pterulicium gracile</name>
    <dbReference type="NCBI Taxonomy" id="1884261"/>
    <lineage>
        <taxon>Eukaryota</taxon>
        <taxon>Fungi</taxon>
        <taxon>Dikarya</taxon>
        <taxon>Basidiomycota</taxon>
        <taxon>Agaricomycotina</taxon>
        <taxon>Agaricomycetes</taxon>
        <taxon>Agaricomycetidae</taxon>
        <taxon>Agaricales</taxon>
        <taxon>Pleurotineae</taxon>
        <taxon>Pterulaceae</taxon>
        <taxon>Pterulicium</taxon>
    </lineage>
</organism>
<accession>A0A5C3QXS6</accession>
<sequence length="267" mass="29994">MEIYELLSCTRWDPFLLNMGWNNDREDGQSSPFLLLHYHLERLVNAADIHEWPTAKAALNLDDLRRRCLSTVDAARADEADPPKALKLRITVRKEGAITITSAPIKPLLSDPTSATFFNPLTDSPSMFGPIQSIFIDTQPTTSSIHTFTKTTLRDHYDQARSRAKIPSLTSPADVVLHNNQHLVTETSISNVAVWRQKGYGSYWITPHTNTGCLPGVLRRWLLEQGRIREAMPNDDLSLERIRPGDWLLLFNGVHGCRLGRVEGGGS</sequence>
<dbReference type="InterPro" id="IPR036038">
    <property type="entry name" value="Aminotransferase-like"/>
</dbReference>
<gene>
    <name evidence="1" type="ORF">BDV98DRAFT_522457</name>
</gene>
<proteinExistence type="predicted"/>
<evidence type="ECO:0000313" key="2">
    <source>
        <dbReference type="Proteomes" id="UP000305067"/>
    </source>
</evidence>
<reference evidence="1 2" key="1">
    <citation type="journal article" date="2019" name="Nat. Ecol. Evol.">
        <title>Megaphylogeny resolves global patterns of mushroom evolution.</title>
        <authorList>
            <person name="Varga T."/>
            <person name="Krizsan K."/>
            <person name="Foldi C."/>
            <person name="Dima B."/>
            <person name="Sanchez-Garcia M."/>
            <person name="Sanchez-Ramirez S."/>
            <person name="Szollosi G.J."/>
            <person name="Szarkandi J.G."/>
            <person name="Papp V."/>
            <person name="Albert L."/>
            <person name="Andreopoulos W."/>
            <person name="Angelini C."/>
            <person name="Antonin V."/>
            <person name="Barry K.W."/>
            <person name="Bougher N.L."/>
            <person name="Buchanan P."/>
            <person name="Buyck B."/>
            <person name="Bense V."/>
            <person name="Catcheside P."/>
            <person name="Chovatia M."/>
            <person name="Cooper J."/>
            <person name="Damon W."/>
            <person name="Desjardin D."/>
            <person name="Finy P."/>
            <person name="Geml J."/>
            <person name="Haridas S."/>
            <person name="Hughes K."/>
            <person name="Justo A."/>
            <person name="Karasinski D."/>
            <person name="Kautmanova I."/>
            <person name="Kiss B."/>
            <person name="Kocsube S."/>
            <person name="Kotiranta H."/>
            <person name="LaButti K.M."/>
            <person name="Lechner B.E."/>
            <person name="Liimatainen K."/>
            <person name="Lipzen A."/>
            <person name="Lukacs Z."/>
            <person name="Mihaltcheva S."/>
            <person name="Morgado L.N."/>
            <person name="Niskanen T."/>
            <person name="Noordeloos M.E."/>
            <person name="Ohm R.A."/>
            <person name="Ortiz-Santana B."/>
            <person name="Ovrebo C."/>
            <person name="Racz N."/>
            <person name="Riley R."/>
            <person name="Savchenko A."/>
            <person name="Shiryaev A."/>
            <person name="Soop K."/>
            <person name="Spirin V."/>
            <person name="Szebenyi C."/>
            <person name="Tomsovsky M."/>
            <person name="Tulloss R.E."/>
            <person name="Uehling J."/>
            <person name="Grigoriev I.V."/>
            <person name="Vagvolgyi C."/>
            <person name="Papp T."/>
            <person name="Martin F.M."/>
            <person name="Miettinen O."/>
            <person name="Hibbett D.S."/>
            <person name="Nagy L.G."/>
        </authorList>
    </citation>
    <scope>NUCLEOTIDE SEQUENCE [LARGE SCALE GENOMIC DNA]</scope>
    <source>
        <strain evidence="1 2">CBS 309.79</strain>
    </source>
</reference>
<dbReference type="Gene3D" id="3.30.470.10">
    <property type="match status" value="1"/>
</dbReference>
<dbReference type="InterPro" id="IPR001544">
    <property type="entry name" value="Aminotrans_IV"/>
</dbReference>
<dbReference type="Gene3D" id="3.20.10.10">
    <property type="entry name" value="D-amino Acid Aminotransferase, subunit A, domain 2"/>
    <property type="match status" value="1"/>
</dbReference>
<dbReference type="SUPFAM" id="SSF56752">
    <property type="entry name" value="D-aminoacid aminotransferase-like PLP-dependent enzymes"/>
    <property type="match status" value="1"/>
</dbReference>
<dbReference type="EMBL" id="ML178815">
    <property type="protein sequence ID" value="TFL06813.1"/>
    <property type="molecule type" value="Genomic_DNA"/>
</dbReference>
<dbReference type="Pfam" id="PF01063">
    <property type="entry name" value="Aminotran_4"/>
    <property type="match status" value="1"/>
</dbReference>
<dbReference type="InterPro" id="IPR043131">
    <property type="entry name" value="BCAT-like_N"/>
</dbReference>
<dbReference type="InterPro" id="IPR043132">
    <property type="entry name" value="BCAT-like_C"/>
</dbReference>
<evidence type="ECO:0000313" key="1">
    <source>
        <dbReference type="EMBL" id="TFL06813.1"/>
    </source>
</evidence>
<dbReference type="Proteomes" id="UP000305067">
    <property type="component" value="Unassembled WGS sequence"/>
</dbReference>
<name>A0A5C3QXS6_9AGAR</name>
<dbReference type="GO" id="GO:0008483">
    <property type="term" value="F:transaminase activity"/>
    <property type="evidence" value="ECO:0007669"/>
    <property type="project" value="UniProtKB-KW"/>
</dbReference>
<keyword evidence="2" id="KW-1185">Reference proteome</keyword>
<dbReference type="AlphaFoldDB" id="A0A5C3QXS6"/>
<keyword evidence="1" id="KW-0808">Transferase</keyword>
<keyword evidence="1" id="KW-0032">Aminotransferase</keyword>
<dbReference type="STRING" id="1884261.A0A5C3QXS6"/>
<dbReference type="OrthoDB" id="64220at2759"/>
<protein>
    <submittedName>
        <fullName evidence="1">Aminotransferase</fullName>
    </submittedName>
</protein>